<dbReference type="AlphaFoldDB" id="A0AAN7AFE6"/>
<sequence>MAHAVVIVAGGFMAKDGNSRPEAIHGDLPPPWLDLDNLKIESLDRLPGMNRQALTLAEWSKSRKYGASEEIISNGRHRPAAIPATAWVRRLRTETRVRIAHALRTLTRSPLHIGRLKAPVMLHKKPQGRGKAPLSGPATTHRTWLEDWGKQGRGSRNAAVNSLFTLPWGMNVDLIMIVRRENPETESNQIICNKRNGKPLHEGLGFNPGEFDVVSEFHKKKLGRRD</sequence>
<dbReference type="EMBL" id="MU864481">
    <property type="protein sequence ID" value="KAK4184599.1"/>
    <property type="molecule type" value="Genomic_DNA"/>
</dbReference>
<keyword evidence="2" id="KW-1185">Reference proteome</keyword>
<protein>
    <submittedName>
        <fullName evidence="1">Uncharacterized protein</fullName>
    </submittedName>
</protein>
<organism evidence="1 2">
    <name type="scientific">Podospora australis</name>
    <dbReference type="NCBI Taxonomy" id="1536484"/>
    <lineage>
        <taxon>Eukaryota</taxon>
        <taxon>Fungi</taxon>
        <taxon>Dikarya</taxon>
        <taxon>Ascomycota</taxon>
        <taxon>Pezizomycotina</taxon>
        <taxon>Sordariomycetes</taxon>
        <taxon>Sordariomycetidae</taxon>
        <taxon>Sordariales</taxon>
        <taxon>Podosporaceae</taxon>
        <taxon>Podospora</taxon>
    </lineage>
</organism>
<evidence type="ECO:0000313" key="1">
    <source>
        <dbReference type="EMBL" id="KAK4184599.1"/>
    </source>
</evidence>
<dbReference type="Proteomes" id="UP001302126">
    <property type="component" value="Unassembled WGS sequence"/>
</dbReference>
<proteinExistence type="predicted"/>
<comment type="caution">
    <text evidence="1">The sequence shown here is derived from an EMBL/GenBank/DDBJ whole genome shotgun (WGS) entry which is preliminary data.</text>
</comment>
<accession>A0AAN7AFE6</accession>
<reference evidence="1" key="2">
    <citation type="submission" date="2023-05" db="EMBL/GenBank/DDBJ databases">
        <authorList>
            <consortium name="Lawrence Berkeley National Laboratory"/>
            <person name="Steindorff A."/>
            <person name="Hensen N."/>
            <person name="Bonometti L."/>
            <person name="Westerberg I."/>
            <person name="Brannstrom I.O."/>
            <person name="Guillou S."/>
            <person name="Cros-Aarteil S."/>
            <person name="Calhoun S."/>
            <person name="Haridas S."/>
            <person name="Kuo A."/>
            <person name="Mondo S."/>
            <person name="Pangilinan J."/>
            <person name="Riley R."/>
            <person name="Labutti K."/>
            <person name="Andreopoulos B."/>
            <person name="Lipzen A."/>
            <person name="Chen C."/>
            <person name="Yanf M."/>
            <person name="Daum C."/>
            <person name="Ng V."/>
            <person name="Clum A."/>
            <person name="Ohm R."/>
            <person name="Martin F."/>
            <person name="Silar P."/>
            <person name="Natvig D."/>
            <person name="Lalanne C."/>
            <person name="Gautier V."/>
            <person name="Ament-Velasquez S.L."/>
            <person name="Kruys A."/>
            <person name="Hutchinson M.I."/>
            <person name="Powell A.J."/>
            <person name="Barry K."/>
            <person name="Miller A.N."/>
            <person name="Grigoriev I.V."/>
            <person name="Debuchy R."/>
            <person name="Gladieux P."/>
            <person name="Thoren M.H."/>
            <person name="Johannesson H."/>
        </authorList>
    </citation>
    <scope>NUCLEOTIDE SEQUENCE</scope>
    <source>
        <strain evidence="1">PSN309</strain>
    </source>
</reference>
<gene>
    <name evidence="1" type="ORF">QBC35DRAFT_477097</name>
</gene>
<evidence type="ECO:0000313" key="2">
    <source>
        <dbReference type="Proteomes" id="UP001302126"/>
    </source>
</evidence>
<name>A0AAN7AFE6_9PEZI</name>
<reference evidence="1" key="1">
    <citation type="journal article" date="2023" name="Mol. Phylogenet. Evol.">
        <title>Genome-scale phylogeny and comparative genomics of the fungal order Sordariales.</title>
        <authorList>
            <person name="Hensen N."/>
            <person name="Bonometti L."/>
            <person name="Westerberg I."/>
            <person name="Brannstrom I.O."/>
            <person name="Guillou S."/>
            <person name="Cros-Aarteil S."/>
            <person name="Calhoun S."/>
            <person name="Haridas S."/>
            <person name="Kuo A."/>
            <person name="Mondo S."/>
            <person name="Pangilinan J."/>
            <person name="Riley R."/>
            <person name="LaButti K."/>
            <person name="Andreopoulos B."/>
            <person name="Lipzen A."/>
            <person name="Chen C."/>
            <person name="Yan M."/>
            <person name="Daum C."/>
            <person name="Ng V."/>
            <person name="Clum A."/>
            <person name="Steindorff A."/>
            <person name="Ohm R.A."/>
            <person name="Martin F."/>
            <person name="Silar P."/>
            <person name="Natvig D.O."/>
            <person name="Lalanne C."/>
            <person name="Gautier V."/>
            <person name="Ament-Velasquez S.L."/>
            <person name="Kruys A."/>
            <person name="Hutchinson M.I."/>
            <person name="Powell A.J."/>
            <person name="Barry K."/>
            <person name="Miller A.N."/>
            <person name="Grigoriev I.V."/>
            <person name="Debuchy R."/>
            <person name="Gladieux P."/>
            <person name="Hiltunen Thoren M."/>
            <person name="Johannesson H."/>
        </authorList>
    </citation>
    <scope>NUCLEOTIDE SEQUENCE</scope>
    <source>
        <strain evidence="1">PSN309</strain>
    </source>
</reference>